<dbReference type="InterPro" id="IPR018961">
    <property type="entry name" value="DnaJ_homolog_subfam-C_membr-28"/>
</dbReference>
<organism evidence="3 4">
    <name type="scientific">Paludifilum halophilum</name>
    <dbReference type="NCBI Taxonomy" id="1642702"/>
    <lineage>
        <taxon>Bacteria</taxon>
        <taxon>Bacillati</taxon>
        <taxon>Bacillota</taxon>
        <taxon>Bacilli</taxon>
        <taxon>Bacillales</taxon>
        <taxon>Thermoactinomycetaceae</taxon>
        <taxon>Paludifilum</taxon>
    </lineage>
</organism>
<feature type="region of interest" description="Disordered" evidence="1">
    <location>
        <begin position="1"/>
        <end position="31"/>
    </location>
</feature>
<dbReference type="InterPro" id="IPR052573">
    <property type="entry name" value="DnaJ_C_subfamily_28"/>
</dbReference>
<comment type="caution">
    <text evidence="3">The sequence shown here is derived from an EMBL/GenBank/DDBJ whole genome shotgun (WGS) entry which is preliminary data.</text>
</comment>
<proteinExistence type="predicted"/>
<dbReference type="AlphaFoldDB" id="A0A235B3M4"/>
<dbReference type="Pfam" id="PF09350">
    <property type="entry name" value="DJC28_CD"/>
    <property type="match status" value="1"/>
</dbReference>
<feature type="compositionally biased region" description="Basic and acidic residues" evidence="1">
    <location>
        <begin position="1"/>
        <end position="13"/>
    </location>
</feature>
<dbReference type="EMBL" id="NOWF01000008">
    <property type="protein sequence ID" value="OYD06873.1"/>
    <property type="molecule type" value="Genomic_DNA"/>
</dbReference>
<evidence type="ECO:0000313" key="4">
    <source>
        <dbReference type="Proteomes" id="UP000215459"/>
    </source>
</evidence>
<keyword evidence="4" id="KW-1185">Reference proteome</keyword>
<evidence type="ECO:0000259" key="2">
    <source>
        <dbReference type="Pfam" id="PF09350"/>
    </source>
</evidence>
<reference evidence="3 4" key="1">
    <citation type="submission" date="2017-07" db="EMBL/GenBank/DDBJ databases">
        <title>The genome sequence of Paludifilum halophilum highlights mechanisms for microbial adaptation to high salt environemnts.</title>
        <authorList>
            <person name="Belbahri L."/>
        </authorList>
    </citation>
    <scope>NUCLEOTIDE SEQUENCE [LARGE SCALE GENOMIC DNA]</scope>
    <source>
        <strain evidence="3 4">DSM 102817</strain>
    </source>
</reference>
<gene>
    <name evidence="3" type="ORF">CHM34_13090</name>
</gene>
<feature type="domain" description="DnaJ homologue subfamily C member 28 conserved" evidence="2">
    <location>
        <begin position="42"/>
        <end position="100"/>
    </location>
</feature>
<accession>A0A235B3M4</accession>
<sequence>MSEEILKKKDGSHDSTSQNISEEAYDVKEKPPRLAGQNFTDVVEELIKEHEKKGGFDKLPGKGKPIDAKYLKGDVFTGIIKHNHVLPPWLELQHEIRDAIRGLFTQMERKEDVDLPNEIRTINQKILHYNKIVPRSILRKSVLRTDNISECLKEWE</sequence>
<dbReference type="PANTHER" id="PTHR39158:SF1">
    <property type="entry name" value="DNAJ HOMOLOG SUBFAMILY C MEMBER 28"/>
    <property type="match status" value="1"/>
</dbReference>
<evidence type="ECO:0000313" key="3">
    <source>
        <dbReference type="EMBL" id="OYD06873.1"/>
    </source>
</evidence>
<name>A0A235B3M4_9BACL</name>
<protein>
    <recommendedName>
        <fullName evidence="2">DnaJ homologue subfamily C member 28 conserved domain-containing protein</fullName>
    </recommendedName>
</protein>
<evidence type="ECO:0000256" key="1">
    <source>
        <dbReference type="SAM" id="MobiDB-lite"/>
    </source>
</evidence>
<dbReference type="PANTHER" id="PTHR39158">
    <property type="entry name" value="OS08G0560600 PROTEIN"/>
    <property type="match status" value="1"/>
</dbReference>
<dbReference type="OrthoDB" id="9798476at2"/>
<dbReference type="Proteomes" id="UP000215459">
    <property type="component" value="Unassembled WGS sequence"/>
</dbReference>